<dbReference type="PROSITE" id="PS00479">
    <property type="entry name" value="ZF_DAG_PE_1"/>
    <property type="match status" value="1"/>
</dbReference>
<keyword evidence="1" id="KW-0343">GTPase activation</keyword>
<feature type="domain" description="Rho-GAP" evidence="9">
    <location>
        <begin position="696"/>
        <end position="901"/>
    </location>
</feature>
<dbReference type="InterPro" id="IPR054713">
    <property type="entry name" value="GMIP/FCHO2-like_FCH"/>
</dbReference>
<dbReference type="Gene3D" id="1.10.555.10">
    <property type="entry name" value="Rho GTPase activation protein"/>
    <property type="match status" value="1"/>
</dbReference>
<evidence type="ECO:0000259" key="10">
    <source>
        <dbReference type="PROSITE" id="PS51741"/>
    </source>
</evidence>
<evidence type="ECO:0000259" key="8">
    <source>
        <dbReference type="PROSITE" id="PS50081"/>
    </source>
</evidence>
<evidence type="ECO:0000313" key="12">
    <source>
        <dbReference type="RefSeq" id="XP_033781125.1"/>
    </source>
</evidence>
<dbReference type="PANTHER" id="PTHR15228">
    <property type="entry name" value="SPERMATHECAL PHYSIOLOGY VARIANT"/>
    <property type="match status" value="1"/>
</dbReference>
<evidence type="ECO:0000256" key="6">
    <source>
        <dbReference type="PROSITE-ProRule" id="PRU01077"/>
    </source>
</evidence>
<dbReference type="OrthoDB" id="79452at2759"/>
<dbReference type="GeneID" id="117350717"/>
<evidence type="ECO:0000256" key="4">
    <source>
        <dbReference type="ARBA" id="ARBA00022833"/>
    </source>
</evidence>
<feature type="domain" description="Phorbol-ester/DAG-type" evidence="8">
    <location>
        <begin position="638"/>
        <end position="682"/>
    </location>
</feature>
<dbReference type="FunCoup" id="A0A6P8PI94">
    <property type="interactions" value="820"/>
</dbReference>
<dbReference type="SMART" id="SM00055">
    <property type="entry name" value="FCH"/>
    <property type="match status" value="1"/>
</dbReference>
<feature type="region of interest" description="Disordered" evidence="7">
    <location>
        <begin position="369"/>
        <end position="388"/>
    </location>
</feature>
<dbReference type="Pfam" id="PF22699">
    <property type="entry name" value="GMIP-like_FCH"/>
    <property type="match status" value="1"/>
</dbReference>
<keyword evidence="4" id="KW-0862">Zinc</keyword>
<dbReference type="InterPro" id="IPR027267">
    <property type="entry name" value="AH/BAR_dom_sf"/>
</dbReference>
<reference evidence="12" key="1">
    <citation type="submission" date="2025-08" db="UniProtKB">
        <authorList>
            <consortium name="RefSeq"/>
        </authorList>
    </citation>
    <scope>IDENTIFICATION</scope>
</reference>
<dbReference type="PANTHER" id="PTHR15228:SF16">
    <property type="entry name" value="GEM-INTERACTING PROTEIN"/>
    <property type="match status" value="1"/>
</dbReference>
<evidence type="ECO:0000256" key="2">
    <source>
        <dbReference type="ARBA" id="ARBA00022723"/>
    </source>
</evidence>
<protein>
    <submittedName>
        <fullName evidence="12">GEM-interacting protein isoform X1</fullName>
    </submittedName>
</protein>
<evidence type="ECO:0000256" key="1">
    <source>
        <dbReference type="ARBA" id="ARBA00022468"/>
    </source>
</evidence>
<feature type="compositionally biased region" description="Basic and acidic residues" evidence="7">
    <location>
        <begin position="963"/>
        <end position="980"/>
    </location>
</feature>
<dbReference type="InterPro" id="IPR002219">
    <property type="entry name" value="PKC_DAG/PE"/>
</dbReference>
<feature type="compositionally biased region" description="Low complexity" evidence="7">
    <location>
        <begin position="1038"/>
        <end position="1051"/>
    </location>
</feature>
<feature type="compositionally biased region" description="Low complexity" evidence="7">
    <location>
        <begin position="561"/>
        <end position="574"/>
    </location>
</feature>
<dbReference type="SUPFAM" id="SSF57889">
    <property type="entry name" value="Cysteine-rich domain"/>
    <property type="match status" value="1"/>
</dbReference>
<keyword evidence="11" id="KW-1185">Reference proteome</keyword>
<feature type="compositionally biased region" description="Polar residues" evidence="7">
    <location>
        <begin position="606"/>
        <end position="620"/>
    </location>
</feature>
<evidence type="ECO:0000256" key="5">
    <source>
        <dbReference type="ARBA" id="ARBA00023054"/>
    </source>
</evidence>
<accession>A0A6P8PI94</accession>
<evidence type="ECO:0000256" key="7">
    <source>
        <dbReference type="SAM" id="MobiDB-lite"/>
    </source>
</evidence>
<dbReference type="InterPro" id="IPR046349">
    <property type="entry name" value="C1-like_sf"/>
</dbReference>
<evidence type="ECO:0000259" key="9">
    <source>
        <dbReference type="PROSITE" id="PS50238"/>
    </source>
</evidence>
<sequence>MNSSGTQGGFLSMDQGYPAEAHGPNTGLLTALWASVQDPACAGHPRGQANLRPKELLQVTGCLRSIDEKLYSFRGLFQGQGTGSPSKGQIEEELTKLIQAIYLLLSKCPTLKSTHILADTTSLTTSVNGLSNQGATSENKKRYSEIFRGLDALEISLGNETVEMLVGDIGNTISGNTAEELLSDEPLGEFHSSCEGKALSATAVEEVDDILIKCEGGVDFALDYAKKWCKYAKELLNWMDKRLSYESEFARNLTKIAESGKWAINQQDCMPLQYIYTMVMEKDVKIATSTTDTAALLNARKFYQPLAAKRNEIEKWRKEFREQWQREQKRMNDSLALLRKVRVQYLQRCEEAEKAKVLSARAEEELQAVAGSNPGSASKHLERRRRSRDDALVKAKDAEVAYRACVGDANRHRQDLEKVRERTVSHIRKLIYQGDQVLKEVTFSYFKLQYQHFELLPAAYQNLMESCQPYEVGEKYVEFIQKLPKKELLLEVYEFKEFVPSGQRSPPTGRKKHLVHLPRIASSPSDLCSPEEAGAGKSLPASASEQSGRGTGAKPSYSDTESLGGSSESRSLDSPTSSPGLPPRKLPKASSTGTVSSDDVDEKDATQSYENDLSDATSENGLSVSPFRNVLLSRAAQTHRLRKLRGPARCQECDAFMVSGTECEECYFTCHKKCLEGVLVVCGHRKLPGRVPVFGVDFSQVSRDFPEQVPFLVAKCTAEIESRALGVQGIYRISGAKARVEKLCQAFENGRDLVELSETSPHDITTVLKLFLKQLPESVVSSLLYHELIMFAKDLQRSGEDTPDDPERKESVSSSVQGMQNILCKLPASNYNTIRHIIAHLYRVAGKYMENKMNPNNLGIIFGPTLVRPSWGNDASLTCLIDSGYQAQIVEFLITHYERVFGMDDLPSSLLCGCENPSVEDGMGTAGDPNQHSEGFSVKLDSTEGDVLNKSSSCEAITGLNPKGERSSMDGDSLESHEQSSIEEFEEPLLDGQDPDDTCLVSQPRDHFSRQPVKHPRTKATALASSPPGITPDVPERSPSLKSTGSSRSSSPENGTLRRCRGKQKTFQITQETARIVSRFQASDSLPVASSIGEHTTKPNPREMSTDL</sequence>
<dbReference type="InterPro" id="IPR001060">
    <property type="entry name" value="FCH_dom"/>
</dbReference>
<keyword evidence="3" id="KW-0863">Zinc-finger</keyword>
<dbReference type="InterPro" id="IPR057028">
    <property type="entry name" value="RHG29_45_N"/>
</dbReference>
<dbReference type="CDD" id="cd20816">
    <property type="entry name" value="C1_GMIP-like"/>
    <property type="match status" value="1"/>
</dbReference>
<dbReference type="GO" id="GO:0005886">
    <property type="term" value="C:plasma membrane"/>
    <property type="evidence" value="ECO:0007669"/>
    <property type="project" value="TreeGrafter"/>
</dbReference>
<evidence type="ECO:0000256" key="3">
    <source>
        <dbReference type="ARBA" id="ARBA00022771"/>
    </source>
</evidence>
<feature type="region of interest" description="Disordered" evidence="7">
    <location>
        <begin position="500"/>
        <end position="620"/>
    </location>
</feature>
<dbReference type="GO" id="GO:0007165">
    <property type="term" value="P:signal transduction"/>
    <property type="evidence" value="ECO:0007669"/>
    <property type="project" value="InterPro"/>
</dbReference>
<dbReference type="KEGG" id="gsh:117350717"/>
<dbReference type="PROSITE" id="PS50238">
    <property type="entry name" value="RHOGAP"/>
    <property type="match status" value="1"/>
</dbReference>
<proteinExistence type="predicted"/>
<dbReference type="Gene3D" id="3.30.60.20">
    <property type="match status" value="1"/>
</dbReference>
<dbReference type="CTD" id="51291"/>
<dbReference type="Pfam" id="PF24235">
    <property type="entry name" value="RHG29_45_N"/>
    <property type="match status" value="1"/>
</dbReference>
<dbReference type="Proteomes" id="UP000515159">
    <property type="component" value="Chromosome 16"/>
</dbReference>
<name>A0A6P8PI94_GEOSA</name>
<dbReference type="RefSeq" id="XP_033781125.1">
    <property type="nucleotide sequence ID" value="XM_033925234.1"/>
</dbReference>
<dbReference type="SUPFAM" id="SSF48350">
    <property type="entry name" value="GTPase activation domain, GAP"/>
    <property type="match status" value="1"/>
</dbReference>
<organism evidence="11 12">
    <name type="scientific">Geotrypetes seraphini</name>
    <name type="common">Gaboon caecilian</name>
    <name type="synonym">Caecilia seraphini</name>
    <dbReference type="NCBI Taxonomy" id="260995"/>
    <lineage>
        <taxon>Eukaryota</taxon>
        <taxon>Metazoa</taxon>
        <taxon>Chordata</taxon>
        <taxon>Craniata</taxon>
        <taxon>Vertebrata</taxon>
        <taxon>Euteleostomi</taxon>
        <taxon>Amphibia</taxon>
        <taxon>Gymnophiona</taxon>
        <taxon>Geotrypetes</taxon>
    </lineage>
</organism>
<dbReference type="InterPro" id="IPR051025">
    <property type="entry name" value="RhoGAP"/>
</dbReference>
<evidence type="ECO:0000313" key="11">
    <source>
        <dbReference type="Proteomes" id="UP000515159"/>
    </source>
</evidence>
<dbReference type="InterPro" id="IPR000198">
    <property type="entry name" value="RhoGAP_dom"/>
</dbReference>
<dbReference type="PROSITE" id="PS50081">
    <property type="entry name" value="ZF_DAG_PE_2"/>
    <property type="match status" value="1"/>
</dbReference>
<dbReference type="InterPro" id="IPR031160">
    <property type="entry name" value="F_BAR_dom"/>
</dbReference>
<feature type="domain" description="F-BAR" evidence="10">
    <location>
        <begin position="205"/>
        <end position="475"/>
    </location>
</feature>
<dbReference type="InterPro" id="IPR008936">
    <property type="entry name" value="Rho_GTPase_activation_prot"/>
</dbReference>
<dbReference type="GO" id="GO:0051056">
    <property type="term" value="P:regulation of small GTPase mediated signal transduction"/>
    <property type="evidence" value="ECO:0007669"/>
    <property type="project" value="UniProtKB-ARBA"/>
</dbReference>
<feature type="compositionally biased region" description="Acidic residues" evidence="7">
    <location>
        <begin position="981"/>
        <end position="997"/>
    </location>
</feature>
<dbReference type="SMART" id="SM00109">
    <property type="entry name" value="C1"/>
    <property type="match status" value="1"/>
</dbReference>
<keyword evidence="2" id="KW-0479">Metal-binding</keyword>
<feature type="compositionally biased region" description="Basic and acidic residues" evidence="7">
    <location>
        <begin position="1095"/>
        <end position="1108"/>
    </location>
</feature>
<dbReference type="SUPFAM" id="SSF103657">
    <property type="entry name" value="BAR/IMD domain-like"/>
    <property type="match status" value="1"/>
</dbReference>
<dbReference type="GO" id="GO:0008270">
    <property type="term" value="F:zinc ion binding"/>
    <property type="evidence" value="ECO:0007669"/>
    <property type="project" value="UniProtKB-KW"/>
</dbReference>
<feature type="region of interest" description="Disordered" evidence="7">
    <location>
        <begin position="1080"/>
        <end position="1108"/>
    </location>
</feature>
<dbReference type="GO" id="GO:0005096">
    <property type="term" value="F:GTPase activator activity"/>
    <property type="evidence" value="ECO:0007669"/>
    <property type="project" value="UniProtKB-KW"/>
</dbReference>
<dbReference type="PROSITE" id="PS51741">
    <property type="entry name" value="F_BAR"/>
    <property type="match status" value="1"/>
</dbReference>
<dbReference type="Gene3D" id="1.20.1270.60">
    <property type="entry name" value="Arfaptin homology (AH) domain/BAR domain"/>
    <property type="match status" value="1"/>
</dbReference>
<dbReference type="SMART" id="SM00324">
    <property type="entry name" value="RhoGAP"/>
    <property type="match status" value="1"/>
</dbReference>
<gene>
    <name evidence="12" type="primary">GMIP</name>
</gene>
<dbReference type="AlphaFoldDB" id="A0A6P8PI94"/>
<keyword evidence="5 6" id="KW-0175">Coiled coil</keyword>
<dbReference type="InParanoid" id="A0A6P8PI94"/>
<feature type="region of interest" description="Disordered" evidence="7">
    <location>
        <begin position="952"/>
        <end position="1068"/>
    </location>
</feature>
<dbReference type="Pfam" id="PF00620">
    <property type="entry name" value="RhoGAP"/>
    <property type="match status" value="1"/>
</dbReference>